<protein>
    <submittedName>
        <fullName evidence="1">Uncharacterized protein</fullName>
    </submittedName>
</protein>
<proteinExistence type="predicted"/>
<evidence type="ECO:0000313" key="1">
    <source>
        <dbReference type="EMBL" id="KAJ7570176.1"/>
    </source>
</evidence>
<keyword evidence="2" id="KW-1185">Reference proteome</keyword>
<evidence type="ECO:0000313" key="2">
    <source>
        <dbReference type="Proteomes" id="UP001162992"/>
    </source>
</evidence>
<organism evidence="1 2">
    <name type="scientific">Diphasiastrum complanatum</name>
    <name type="common">Issler's clubmoss</name>
    <name type="synonym">Lycopodium complanatum</name>
    <dbReference type="NCBI Taxonomy" id="34168"/>
    <lineage>
        <taxon>Eukaryota</taxon>
        <taxon>Viridiplantae</taxon>
        <taxon>Streptophyta</taxon>
        <taxon>Embryophyta</taxon>
        <taxon>Tracheophyta</taxon>
        <taxon>Lycopodiopsida</taxon>
        <taxon>Lycopodiales</taxon>
        <taxon>Lycopodiaceae</taxon>
        <taxon>Lycopodioideae</taxon>
        <taxon>Diphasiastrum</taxon>
    </lineage>
</organism>
<sequence>MAALGIAGTPSVASSVSGNALLGQKLVAKPSRLSLPSLSSRLKTGAVVAKYGEKSTYFDLEDIGNTTGSWDLYGSDGPSPYNGLQSKFFETFAGVFTKRGLLLKFLVLGGAGALGYAGSTVGGDILPIKKGPQSLPAPGPRGKI</sequence>
<comment type="caution">
    <text evidence="1">The sequence shown here is derived from an EMBL/GenBank/DDBJ whole genome shotgun (WGS) entry which is preliminary data.</text>
</comment>
<gene>
    <name evidence="1" type="ORF">O6H91_01G108900</name>
</gene>
<dbReference type="EMBL" id="CM055092">
    <property type="protein sequence ID" value="KAJ7570176.1"/>
    <property type="molecule type" value="Genomic_DNA"/>
</dbReference>
<name>A0ACC2EUJ5_DIPCM</name>
<reference evidence="2" key="1">
    <citation type="journal article" date="2024" name="Proc. Natl. Acad. Sci. U.S.A.">
        <title>Extraordinary preservation of gene collinearity over three hundred million years revealed in homosporous lycophytes.</title>
        <authorList>
            <person name="Li C."/>
            <person name="Wickell D."/>
            <person name="Kuo L.Y."/>
            <person name="Chen X."/>
            <person name="Nie B."/>
            <person name="Liao X."/>
            <person name="Peng D."/>
            <person name="Ji J."/>
            <person name="Jenkins J."/>
            <person name="Williams M."/>
            <person name="Shu S."/>
            <person name="Plott C."/>
            <person name="Barry K."/>
            <person name="Rajasekar S."/>
            <person name="Grimwood J."/>
            <person name="Han X."/>
            <person name="Sun S."/>
            <person name="Hou Z."/>
            <person name="He W."/>
            <person name="Dai G."/>
            <person name="Sun C."/>
            <person name="Schmutz J."/>
            <person name="Leebens-Mack J.H."/>
            <person name="Li F.W."/>
            <person name="Wang L."/>
        </authorList>
    </citation>
    <scope>NUCLEOTIDE SEQUENCE [LARGE SCALE GENOMIC DNA]</scope>
    <source>
        <strain evidence="2">cv. PW_Plant_1</strain>
    </source>
</reference>
<accession>A0ACC2EUJ5</accession>
<dbReference type="Proteomes" id="UP001162992">
    <property type="component" value="Chromosome 1"/>
</dbReference>